<reference evidence="2" key="1">
    <citation type="submission" date="2022-11" db="EMBL/GenBank/DDBJ databases">
        <authorList>
            <person name="Graham C."/>
            <person name="Newman J.D."/>
        </authorList>
    </citation>
    <scope>NUCLEOTIDE SEQUENCE</scope>
    <source>
        <strain evidence="2">DSM 19486</strain>
    </source>
</reference>
<feature type="chain" id="PRO_5040864441" evidence="1">
    <location>
        <begin position="22"/>
        <end position="308"/>
    </location>
</feature>
<sequence length="308" mass="35373">MKQYILISLMLLTSASLSAQKKEIVNYNIIFSPDLSNRLNTTLYPKVVNDADIVEGVLKNIYPILRIKRSQDQLDRYSVDFVNKGLISMYKVNTDMLNIDFQRFERQSDRIAYVMARKVPRTLTGDVSGFMSEYRKFSEKASKSNNGADIWSYFQSGIDNRIVLPSLVNAKVTQKFRNIMVLLTDGYIEAGIYNKGYDLSAKKVADFRKSFLKSKSESMESFLSKNKVFRINPVKNAELKNLEVIVLEMYDRSLSKTGAATAHPTDMEIMKVIWTDWMRASGVKRFELRQTASNSAEAVKYVMDFIRN</sequence>
<dbReference type="Proteomes" id="UP001142592">
    <property type="component" value="Unassembled WGS sequence"/>
</dbReference>
<dbReference type="RefSeq" id="WP_010599248.1">
    <property type="nucleotide sequence ID" value="NZ_JAPJUH010000002.1"/>
</dbReference>
<gene>
    <name evidence="2" type="ORF">OQZ29_05590</name>
</gene>
<keyword evidence="3" id="KW-1185">Reference proteome</keyword>
<dbReference type="AlphaFoldDB" id="A0A9X3I962"/>
<name>A0A9X3I962_9SPHI</name>
<feature type="signal peptide" evidence="1">
    <location>
        <begin position="1"/>
        <end position="21"/>
    </location>
</feature>
<accession>A0A9X3I962</accession>
<keyword evidence="1" id="KW-0732">Signal</keyword>
<evidence type="ECO:0000313" key="2">
    <source>
        <dbReference type="EMBL" id="MCX3264208.1"/>
    </source>
</evidence>
<protein>
    <submittedName>
        <fullName evidence="2">Uncharacterized protein</fullName>
    </submittedName>
</protein>
<evidence type="ECO:0000313" key="3">
    <source>
        <dbReference type="Proteomes" id="UP001142592"/>
    </source>
</evidence>
<proteinExistence type="predicted"/>
<comment type="caution">
    <text evidence="2">The sequence shown here is derived from an EMBL/GenBank/DDBJ whole genome shotgun (WGS) entry which is preliminary data.</text>
</comment>
<dbReference type="EMBL" id="JAPJUH010000002">
    <property type="protein sequence ID" value="MCX3264208.1"/>
    <property type="molecule type" value="Genomic_DNA"/>
</dbReference>
<organism evidence="2 3">
    <name type="scientific">Pedobacter agri</name>
    <dbReference type="NCBI Taxonomy" id="454586"/>
    <lineage>
        <taxon>Bacteria</taxon>
        <taxon>Pseudomonadati</taxon>
        <taxon>Bacteroidota</taxon>
        <taxon>Sphingobacteriia</taxon>
        <taxon>Sphingobacteriales</taxon>
        <taxon>Sphingobacteriaceae</taxon>
        <taxon>Pedobacter</taxon>
    </lineage>
</organism>
<evidence type="ECO:0000256" key="1">
    <source>
        <dbReference type="SAM" id="SignalP"/>
    </source>
</evidence>